<dbReference type="eggNOG" id="COG2156">
    <property type="taxonomic scope" value="Bacteria"/>
</dbReference>
<feature type="region of interest" description="Disordered" evidence="12">
    <location>
        <begin position="75"/>
        <end position="107"/>
    </location>
</feature>
<dbReference type="HOGENOM" id="CLU_077094_0_0_11"/>
<evidence type="ECO:0000256" key="4">
    <source>
        <dbReference type="ARBA" id="ARBA00022692"/>
    </source>
</evidence>
<organism evidence="13 14">
    <name type="scientific">Frankia alni (strain DSM 45986 / CECT 9034 / ACN14a)</name>
    <dbReference type="NCBI Taxonomy" id="326424"/>
    <lineage>
        <taxon>Bacteria</taxon>
        <taxon>Bacillati</taxon>
        <taxon>Actinomycetota</taxon>
        <taxon>Actinomycetes</taxon>
        <taxon>Frankiales</taxon>
        <taxon>Frankiaceae</taxon>
        <taxon>Frankia</taxon>
    </lineage>
</organism>
<dbReference type="RefSeq" id="WP_011606391.1">
    <property type="nucleotide sequence ID" value="NC_008278.1"/>
</dbReference>
<keyword evidence="2 11" id="KW-1003">Cell membrane</keyword>
<dbReference type="GO" id="GO:0005524">
    <property type="term" value="F:ATP binding"/>
    <property type="evidence" value="ECO:0007669"/>
    <property type="project" value="UniProtKB-UniRule"/>
</dbReference>
<gene>
    <name evidence="11 13" type="primary">kdpC</name>
    <name evidence="13" type="ordered locus">FRAAL5300</name>
</gene>
<dbReference type="OrthoDB" id="9788285at2"/>
<keyword evidence="7 11" id="KW-0630">Potassium</keyword>
<dbReference type="GO" id="GO:0005886">
    <property type="term" value="C:plasma membrane"/>
    <property type="evidence" value="ECO:0007669"/>
    <property type="project" value="UniProtKB-SubCell"/>
</dbReference>
<keyword evidence="5 11" id="KW-0547">Nucleotide-binding</keyword>
<comment type="function">
    <text evidence="11">Part of the high-affinity ATP-driven potassium transport (or Kdp) system, which catalyzes the hydrolysis of ATP coupled with the electrogenic transport of potassium into the cytoplasm. This subunit acts as a catalytic chaperone that increases the ATP-binding affinity of the ATP-hydrolyzing subunit KdpB by the formation of a transient KdpB/KdpC/ATP ternary complex.</text>
</comment>
<evidence type="ECO:0000256" key="9">
    <source>
        <dbReference type="ARBA" id="ARBA00023065"/>
    </source>
</evidence>
<comment type="subcellular location">
    <subcellularLocation>
        <location evidence="11">Cell membrane</location>
        <topology evidence="11">Single-pass membrane protein</topology>
    </subcellularLocation>
</comment>
<dbReference type="Proteomes" id="UP000000657">
    <property type="component" value="Chromosome"/>
</dbReference>
<evidence type="ECO:0000256" key="1">
    <source>
        <dbReference type="ARBA" id="ARBA00022448"/>
    </source>
</evidence>
<comment type="similarity">
    <text evidence="11">Belongs to the KdpC family.</text>
</comment>
<evidence type="ECO:0000256" key="3">
    <source>
        <dbReference type="ARBA" id="ARBA00022538"/>
    </source>
</evidence>
<keyword evidence="1 11" id="KW-0813">Transport</keyword>
<evidence type="ECO:0000256" key="2">
    <source>
        <dbReference type="ARBA" id="ARBA00022475"/>
    </source>
</evidence>
<reference evidence="13 14" key="1">
    <citation type="journal article" date="2007" name="Genome Res.">
        <title>Genome characteristics of facultatively symbiotic Frankia sp. strains reflect host range and host plant biogeography.</title>
        <authorList>
            <person name="Normand P."/>
            <person name="Lapierre P."/>
            <person name="Tisa L.S."/>
            <person name="Gogarten J.P."/>
            <person name="Alloisio N."/>
            <person name="Bagnarol E."/>
            <person name="Bassi C.A."/>
            <person name="Berry A.M."/>
            <person name="Bickhart D.M."/>
            <person name="Choisne N."/>
            <person name="Couloux A."/>
            <person name="Cournoyer B."/>
            <person name="Cruveiller S."/>
            <person name="Daubin V."/>
            <person name="Demange N."/>
            <person name="Francino M.P."/>
            <person name="Goltsman E."/>
            <person name="Huang Y."/>
            <person name="Kopp O.R."/>
            <person name="Labarre L."/>
            <person name="Lapidus A."/>
            <person name="Lavire C."/>
            <person name="Marechal J."/>
            <person name="Martinez M."/>
            <person name="Mastronunzio J.E."/>
            <person name="Mullin B.C."/>
            <person name="Niemann J."/>
            <person name="Pujic P."/>
            <person name="Rawnsley T."/>
            <person name="Rouy Z."/>
            <person name="Schenowitz C."/>
            <person name="Sellstedt A."/>
            <person name="Tavares F."/>
            <person name="Tomkins J.P."/>
            <person name="Vallenet D."/>
            <person name="Valverde C."/>
            <person name="Wall L.G."/>
            <person name="Wang Y."/>
            <person name="Medigue C."/>
            <person name="Benson D.R."/>
        </authorList>
    </citation>
    <scope>NUCLEOTIDE SEQUENCE [LARGE SCALE GENOMIC DNA]</scope>
    <source>
        <strain evidence="14">DSM 45986 / CECT 9034 / ACN14a</strain>
    </source>
</reference>
<dbReference type="STRING" id="326424.FRAAL5300"/>
<keyword evidence="6 11" id="KW-0067">ATP-binding</keyword>
<dbReference type="Pfam" id="PF02669">
    <property type="entry name" value="KdpC"/>
    <property type="match status" value="2"/>
</dbReference>
<comment type="subunit">
    <text evidence="11">The system is composed of three essential subunits: KdpA, KdpB and KdpC.</text>
</comment>
<evidence type="ECO:0000256" key="6">
    <source>
        <dbReference type="ARBA" id="ARBA00022840"/>
    </source>
</evidence>
<evidence type="ECO:0000256" key="10">
    <source>
        <dbReference type="ARBA" id="ARBA00023136"/>
    </source>
</evidence>
<sequence length="300" mass="31424">MFARLPGWARQHLAALRILLVFTVVVGLAYPLAILAVAQLPGLHHRADGSFVHGADGRRLGSSLIGQSFTDANGNPLPRYFQSRPSAAGDGYDPTSTSASNLGPEDVVDTFDDPATRDTDESRQSLLTQVCARSMAVGTLDGVDGRRPYCTASGVGAVLAVYHAGPGYDGRVTRVVSVDELCPARPFLATYAGVPVRCRTLTDDIAAGRRVLIRGDAPAHPAVPADAVTASASGLDPQISTAYADLQVSRVARVRGLPVGQVAALVRDHTTGRSLGFLGEPAVNVLGLNRALDALTPARR</sequence>
<dbReference type="GO" id="GO:0008556">
    <property type="term" value="F:P-type potassium transmembrane transporter activity"/>
    <property type="evidence" value="ECO:0007669"/>
    <property type="project" value="InterPro"/>
</dbReference>
<keyword evidence="13" id="KW-0378">Hydrolase</keyword>
<accession>Q0RF18</accession>
<dbReference type="EMBL" id="CT573213">
    <property type="protein sequence ID" value="CAJ63933.1"/>
    <property type="molecule type" value="Genomic_DNA"/>
</dbReference>
<dbReference type="PANTHER" id="PTHR30042">
    <property type="entry name" value="POTASSIUM-TRANSPORTING ATPASE C CHAIN"/>
    <property type="match status" value="1"/>
</dbReference>
<keyword evidence="10 11" id="KW-0472">Membrane</keyword>
<keyword evidence="8 11" id="KW-1133">Transmembrane helix</keyword>
<evidence type="ECO:0000256" key="8">
    <source>
        <dbReference type="ARBA" id="ARBA00022989"/>
    </source>
</evidence>
<protein>
    <recommendedName>
        <fullName evidence="11">Potassium-transporting ATPase KdpC subunit</fullName>
    </recommendedName>
    <alternativeName>
        <fullName evidence="11">ATP phosphohydrolase [potassium-transporting] C chain</fullName>
    </alternativeName>
    <alternativeName>
        <fullName evidence="11">Potassium-binding and translocating subunit C</fullName>
    </alternativeName>
    <alternativeName>
        <fullName evidence="11">Potassium-translocating ATPase C chain</fullName>
    </alternativeName>
</protein>
<dbReference type="InterPro" id="IPR003820">
    <property type="entry name" value="KdpC"/>
</dbReference>
<name>Q0RF18_FRAAA</name>
<proteinExistence type="inferred from homology"/>
<dbReference type="AlphaFoldDB" id="Q0RF18"/>
<dbReference type="GO" id="GO:0016787">
    <property type="term" value="F:hydrolase activity"/>
    <property type="evidence" value="ECO:0007669"/>
    <property type="project" value="UniProtKB-KW"/>
</dbReference>
<keyword evidence="3 11" id="KW-0633">Potassium transport</keyword>
<dbReference type="PANTHER" id="PTHR30042:SF2">
    <property type="entry name" value="POTASSIUM-TRANSPORTING ATPASE KDPC SUBUNIT"/>
    <property type="match status" value="1"/>
</dbReference>
<keyword evidence="4 11" id="KW-0812">Transmembrane</keyword>
<evidence type="ECO:0000313" key="14">
    <source>
        <dbReference type="Proteomes" id="UP000000657"/>
    </source>
</evidence>
<evidence type="ECO:0000256" key="11">
    <source>
        <dbReference type="HAMAP-Rule" id="MF_00276"/>
    </source>
</evidence>
<evidence type="ECO:0000313" key="13">
    <source>
        <dbReference type="EMBL" id="CAJ63933.1"/>
    </source>
</evidence>
<evidence type="ECO:0000256" key="12">
    <source>
        <dbReference type="SAM" id="MobiDB-lite"/>
    </source>
</evidence>
<keyword evidence="14" id="KW-1185">Reference proteome</keyword>
<feature type="transmembrane region" description="Helical" evidence="11">
    <location>
        <begin position="14"/>
        <end position="38"/>
    </location>
</feature>
<dbReference type="HAMAP" id="MF_00276">
    <property type="entry name" value="KdpC"/>
    <property type="match status" value="1"/>
</dbReference>
<dbReference type="KEGG" id="fal:FRAAL5300"/>
<evidence type="ECO:0000256" key="5">
    <source>
        <dbReference type="ARBA" id="ARBA00022741"/>
    </source>
</evidence>
<evidence type="ECO:0000256" key="7">
    <source>
        <dbReference type="ARBA" id="ARBA00022958"/>
    </source>
</evidence>
<keyword evidence="9 11" id="KW-0406">Ion transport</keyword>